<dbReference type="STRING" id="1324314.BVG16_31680"/>
<dbReference type="AlphaFoldDB" id="A0A1T2WZ24"/>
<dbReference type="PANTHER" id="PTHR43591">
    <property type="entry name" value="METHYLTRANSFERASE"/>
    <property type="match status" value="1"/>
</dbReference>
<dbReference type="OrthoDB" id="9810615at2"/>
<keyword evidence="3" id="KW-1185">Reference proteome</keyword>
<evidence type="ECO:0000313" key="2">
    <source>
        <dbReference type="EMBL" id="OPA72879.1"/>
    </source>
</evidence>
<sequence>MSKVIQYYEAYTEEIRFTRNSSKIEFLTSVKALSPQISDASCILDVGAGTGAYSFYFAERGHQVTAIDITPRHIDAIRQQLASSPHELELEARLGDATNLCDIAAESYDVVLCMGPMYHLVEESQQRKCIEECLRVLKPGGILAVAYINKLSILPMLVNKEPDFVRESVVQKILQEGTIQSGEADCFWTDAHFATPSSITSLLTSYAVKEVDHLGTDGVSHTISRSVDVLSEEQFQAWLLYHEATCREPSILGLSTHGLFIGEKI</sequence>
<dbReference type="CDD" id="cd02440">
    <property type="entry name" value="AdoMet_MTases"/>
    <property type="match status" value="1"/>
</dbReference>
<reference evidence="2 3" key="1">
    <citation type="submission" date="2017-01" db="EMBL/GenBank/DDBJ databases">
        <title>Genome analysis of Paenibacillus selenitrireducens ES3-24.</title>
        <authorList>
            <person name="Xu D."/>
            <person name="Yao R."/>
            <person name="Zheng S."/>
        </authorList>
    </citation>
    <scope>NUCLEOTIDE SEQUENCE [LARGE SCALE GENOMIC DNA]</scope>
    <source>
        <strain evidence="2 3">ES3-24</strain>
    </source>
</reference>
<organism evidence="2 3">
    <name type="scientific">Paenibacillus selenitireducens</name>
    <dbReference type="NCBI Taxonomy" id="1324314"/>
    <lineage>
        <taxon>Bacteria</taxon>
        <taxon>Bacillati</taxon>
        <taxon>Bacillota</taxon>
        <taxon>Bacilli</taxon>
        <taxon>Bacillales</taxon>
        <taxon>Paenibacillaceae</taxon>
        <taxon>Paenibacillus</taxon>
    </lineage>
</organism>
<comment type="caution">
    <text evidence="2">The sequence shown here is derived from an EMBL/GenBank/DDBJ whole genome shotgun (WGS) entry which is preliminary data.</text>
</comment>
<feature type="domain" description="Methyltransferase" evidence="1">
    <location>
        <begin position="43"/>
        <end position="141"/>
    </location>
</feature>
<dbReference type="EMBL" id="MSZX01000027">
    <property type="protein sequence ID" value="OPA72879.1"/>
    <property type="molecule type" value="Genomic_DNA"/>
</dbReference>
<gene>
    <name evidence="2" type="ORF">BVG16_31680</name>
</gene>
<dbReference type="SUPFAM" id="SSF53335">
    <property type="entry name" value="S-adenosyl-L-methionine-dependent methyltransferases"/>
    <property type="match status" value="1"/>
</dbReference>
<protein>
    <recommendedName>
        <fullName evidence="1">Methyltransferase domain-containing protein</fullName>
    </recommendedName>
</protein>
<dbReference type="Gene3D" id="3.40.50.150">
    <property type="entry name" value="Vaccinia Virus protein VP39"/>
    <property type="match status" value="1"/>
</dbReference>
<name>A0A1T2WZ24_9BACL</name>
<evidence type="ECO:0000313" key="3">
    <source>
        <dbReference type="Proteomes" id="UP000190188"/>
    </source>
</evidence>
<proteinExistence type="predicted"/>
<dbReference type="InterPro" id="IPR029063">
    <property type="entry name" value="SAM-dependent_MTases_sf"/>
</dbReference>
<accession>A0A1T2WZ24</accession>
<evidence type="ECO:0000259" key="1">
    <source>
        <dbReference type="Pfam" id="PF13649"/>
    </source>
</evidence>
<dbReference type="InterPro" id="IPR041698">
    <property type="entry name" value="Methyltransf_25"/>
</dbReference>
<dbReference type="Pfam" id="PF13649">
    <property type="entry name" value="Methyltransf_25"/>
    <property type="match status" value="1"/>
</dbReference>
<dbReference type="Proteomes" id="UP000190188">
    <property type="component" value="Unassembled WGS sequence"/>
</dbReference>
<dbReference type="RefSeq" id="WP_078503191.1">
    <property type="nucleotide sequence ID" value="NZ_MSZX01000027.1"/>
</dbReference>